<evidence type="ECO:0000313" key="7">
    <source>
        <dbReference type="Proteomes" id="UP000000256"/>
    </source>
</evidence>
<dbReference type="InterPro" id="IPR001547">
    <property type="entry name" value="Glyco_hydro_5"/>
</dbReference>
<keyword evidence="3" id="KW-0378">Hydrolase</keyword>
<organism evidence="6 7">
    <name type="scientific">Caldicellulosiruptor saccharolyticus (strain ATCC 43494 / DSM 8903 / Tp8T 6331)</name>
    <dbReference type="NCBI Taxonomy" id="351627"/>
    <lineage>
        <taxon>Bacteria</taxon>
        <taxon>Bacillati</taxon>
        <taxon>Bacillota</taxon>
        <taxon>Bacillota incertae sedis</taxon>
        <taxon>Caldicellulosiruptorales</taxon>
        <taxon>Caldicellulosiruptoraceae</taxon>
        <taxon>Caldicellulosiruptor</taxon>
    </lineage>
</organism>
<dbReference type="PANTHER" id="PTHR31451">
    <property type="match status" value="1"/>
</dbReference>
<evidence type="ECO:0000259" key="5">
    <source>
        <dbReference type="Pfam" id="PF26410"/>
    </source>
</evidence>
<evidence type="ECO:0000256" key="1">
    <source>
        <dbReference type="ARBA" id="ARBA00001678"/>
    </source>
</evidence>
<dbReference type="AlphaFoldDB" id="A4XMG8"/>
<dbReference type="STRING" id="351627.Csac_2528"/>
<dbReference type="SUPFAM" id="SSF51445">
    <property type="entry name" value="(Trans)glycosidases"/>
    <property type="match status" value="1"/>
</dbReference>
<sequence>MRKKITSLISYVIAFLILLTLSVTGFGAPSNIKITDFKHLTSVAYKYSKFEISFKTPAFKGNCFDPDEIDIWGEFVSPSGKKYVMPAFWYQDYKRQLLPINEKKLERLNKNGIGGTASNNPNEPQGKEVLTKVGQPEWRIRFCPVEIGKWKYTIYVKAKGRVQDFKKGEFSVKEAKNHGFIRVEPKKKRHFVFDDGTPYIPIGQNVAWWTSPTRGSYDYNVWFSKMAESGANFARIWMGSWSFGLYWNDTGIYDFTNRLDRAYQLDKVLELAEQKGIYIMLTFINHGQFSTKVNPQWNENPWNKKNGGILTKPEEFFTNTEAKKQFKKIIRYIIARWGYSTNIMSWELFNEVSWTDNYDPEKSNAWHKEMALFIKSIDPYKHLVSSSSAVLYDPLEKVKELDFINIHDYGITNFCKNIPSKQRDIADMYNKPAFFCEMGIASDPTTTKRLDPKGMHVHLGLWAGVMGGGAGTGMTWWWDSYVHPLNLYTYFKPVSLYVKKIPWNDPFLKYIDEMQLDISNFDVGVHGYIKQDSAYLWFYDTEYSHIGGIERLFKDVTVRIKLDNGIYQVEWFDTFSGNAVKKENVAVKNKILNIKMPNWKIDIAFIAKKVK</sequence>
<accession>A4XMG8</accession>
<evidence type="ECO:0000256" key="3">
    <source>
        <dbReference type="ARBA" id="ARBA00022801"/>
    </source>
</evidence>
<keyword evidence="7" id="KW-1185">Reference proteome</keyword>
<evidence type="ECO:0000256" key="2">
    <source>
        <dbReference type="ARBA" id="ARBA00012706"/>
    </source>
</evidence>
<protein>
    <recommendedName>
        <fullName evidence="2">mannan endo-1,4-beta-mannosidase</fullName>
        <ecNumber evidence="2">3.2.1.78</ecNumber>
    </recommendedName>
</protein>
<reference evidence="6 7" key="1">
    <citation type="journal article" date="2008" name="Appl. Environ. Microbiol.">
        <title>Hydrogenomics of the extremely thermophilic bacterium Caldicellulosiruptor saccharolyticus.</title>
        <authorList>
            <person name="van de Werken H.J."/>
            <person name="Verhaart M.R."/>
            <person name="VanFossen A.L."/>
            <person name="Willquist K."/>
            <person name="Lewis D.L."/>
            <person name="Nichols J.D."/>
            <person name="Goorissen H.P."/>
            <person name="Mongodin E.F."/>
            <person name="Nelson K.E."/>
            <person name="van Niel E.W."/>
            <person name="Stams A.J."/>
            <person name="Ward D.E."/>
            <person name="de Vos W.M."/>
            <person name="van der Oost J."/>
            <person name="Kelly R.M."/>
            <person name="Kengen S.W."/>
        </authorList>
    </citation>
    <scope>NUCLEOTIDE SEQUENCE [LARGE SCALE GENOMIC DNA]</scope>
    <source>
        <strain evidence="7">ATCC 43494 / DSM 8903 / Tp8T 6331</strain>
    </source>
</reference>
<name>A4XMG8_CALS8</name>
<keyword evidence="4" id="KW-0326">Glycosidase</keyword>
<comment type="catalytic activity">
    <reaction evidence="1">
        <text>Random hydrolysis of (1-&gt;4)-beta-D-mannosidic linkages in mannans, galactomannans and glucomannans.</text>
        <dbReference type="EC" id="3.2.1.78"/>
    </reaction>
</comment>
<dbReference type="RefSeq" id="WP_011918019.1">
    <property type="nucleotide sequence ID" value="NC_009437.1"/>
</dbReference>
<dbReference type="EC" id="3.2.1.78" evidence="2"/>
<evidence type="ECO:0000313" key="6">
    <source>
        <dbReference type="EMBL" id="ABP68103.1"/>
    </source>
</evidence>
<gene>
    <name evidence="6" type="ordered locus">Csac_2528</name>
</gene>
<dbReference type="EMBL" id="CP000679">
    <property type="protein sequence ID" value="ABP68103.1"/>
    <property type="molecule type" value="Genomic_DNA"/>
</dbReference>
<dbReference type="InterPro" id="IPR013783">
    <property type="entry name" value="Ig-like_fold"/>
</dbReference>
<dbReference type="GO" id="GO:0004553">
    <property type="term" value="F:hydrolase activity, hydrolyzing O-glycosyl compounds"/>
    <property type="evidence" value="ECO:0007669"/>
    <property type="project" value="InterPro"/>
</dbReference>
<dbReference type="Proteomes" id="UP000000256">
    <property type="component" value="Chromosome"/>
</dbReference>
<dbReference type="HOGENOM" id="CLU_011473_0_0_9"/>
<dbReference type="KEGG" id="csc:Csac_2528"/>
<proteinExistence type="predicted"/>
<dbReference type="CAZy" id="GH5">
    <property type="family name" value="Glycoside Hydrolase Family 5"/>
</dbReference>
<evidence type="ECO:0000256" key="4">
    <source>
        <dbReference type="ARBA" id="ARBA00023295"/>
    </source>
</evidence>
<feature type="domain" description="Glycoside hydrolase family 5" evidence="5">
    <location>
        <begin position="304"/>
        <end position="392"/>
    </location>
</feature>
<dbReference type="Gene3D" id="2.60.40.10">
    <property type="entry name" value="Immunoglobulins"/>
    <property type="match status" value="1"/>
</dbReference>
<dbReference type="InterPro" id="IPR017853">
    <property type="entry name" value="GH"/>
</dbReference>
<dbReference type="eggNOG" id="COG3934">
    <property type="taxonomic scope" value="Bacteria"/>
</dbReference>
<dbReference type="Gene3D" id="3.20.20.80">
    <property type="entry name" value="Glycosidases"/>
    <property type="match status" value="1"/>
</dbReference>
<dbReference type="Pfam" id="PF26410">
    <property type="entry name" value="GH5_mannosidase"/>
    <property type="match status" value="1"/>
</dbReference>
<dbReference type="InterPro" id="IPR045053">
    <property type="entry name" value="MAN-like"/>
</dbReference>